<feature type="chain" id="PRO_5015850066" description="Secreted protein" evidence="1">
    <location>
        <begin position="27"/>
        <end position="97"/>
    </location>
</feature>
<dbReference type="EMBL" id="KZ825517">
    <property type="protein sequence ID" value="PYI30293.1"/>
    <property type="molecule type" value="Genomic_DNA"/>
</dbReference>
<reference evidence="2 3" key="1">
    <citation type="submission" date="2018-02" db="EMBL/GenBank/DDBJ databases">
        <title>The genomes of Aspergillus section Nigri reveals drivers in fungal speciation.</title>
        <authorList>
            <consortium name="DOE Joint Genome Institute"/>
            <person name="Vesth T.C."/>
            <person name="Nybo J."/>
            <person name="Theobald S."/>
            <person name="Brandl J."/>
            <person name="Frisvad J.C."/>
            <person name="Nielsen K.F."/>
            <person name="Lyhne E.K."/>
            <person name="Kogle M.E."/>
            <person name="Kuo A."/>
            <person name="Riley R."/>
            <person name="Clum A."/>
            <person name="Nolan M."/>
            <person name="Lipzen A."/>
            <person name="Salamov A."/>
            <person name="Henrissat B."/>
            <person name="Wiebenga A."/>
            <person name="De vries R.P."/>
            <person name="Grigoriev I.V."/>
            <person name="Mortensen U.H."/>
            <person name="Andersen M.R."/>
            <person name="Baker S.E."/>
        </authorList>
    </citation>
    <scope>NUCLEOTIDE SEQUENCE [LARGE SCALE GENOMIC DNA]</scope>
    <source>
        <strain evidence="2 3">CBS 114.80</strain>
    </source>
</reference>
<keyword evidence="1" id="KW-0732">Signal</keyword>
<evidence type="ECO:0008006" key="4">
    <source>
        <dbReference type="Google" id="ProtNLM"/>
    </source>
</evidence>
<name>A0A2V5I880_9EURO</name>
<sequence>MMPASFVAVVLKGFQFLAVLMHRLLPHDWFPSSRTSHARTMLTLISNVRPMPHRYKLSLQWESEQPVMLPQNARTRDREANNKFNLPAFIKAALDRR</sequence>
<gene>
    <name evidence="2" type="ORF">BP00DRAFT_207385</name>
</gene>
<dbReference type="Proteomes" id="UP000248817">
    <property type="component" value="Unassembled WGS sequence"/>
</dbReference>
<keyword evidence="3" id="KW-1185">Reference proteome</keyword>
<evidence type="ECO:0000313" key="3">
    <source>
        <dbReference type="Proteomes" id="UP000248817"/>
    </source>
</evidence>
<organism evidence="2 3">
    <name type="scientific">Aspergillus indologenus CBS 114.80</name>
    <dbReference type="NCBI Taxonomy" id="1450541"/>
    <lineage>
        <taxon>Eukaryota</taxon>
        <taxon>Fungi</taxon>
        <taxon>Dikarya</taxon>
        <taxon>Ascomycota</taxon>
        <taxon>Pezizomycotina</taxon>
        <taxon>Eurotiomycetes</taxon>
        <taxon>Eurotiomycetidae</taxon>
        <taxon>Eurotiales</taxon>
        <taxon>Aspergillaceae</taxon>
        <taxon>Aspergillus</taxon>
        <taxon>Aspergillus subgen. Circumdati</taxon>
    </lineage>
</organism>
<feature type="signal peptide" evidence="1">
    <location>
        <begin position="1"/>
        <end position="26"/>
    </location>
</feature>
<proteinExistence type="predicted"/>
<protein>
    <recommendedName>
        <fullName evidence="4">Secreted protein</fullName>
    </recommendedName>
</protein>
<accession>A0A2V5I880</accession>
<dbReference type="AlphaFoldDB" id="A0A2V5I880"/>
<evidence type="ECO:0000256" key="1">
    <source>
        <dbReference type="SAM" id="SignalP"/>
    </source>
</evidence>
<evidence type="ECO:0000313" key="2">
    <source>
        <dbReference type="EMBL" id="PYI30293.1"/>
    </source>
</evidence>